<organism evidence="2 3">
    <name type="scientific">Neolewinella aurantiaca</name>
    <dbReference type="NCBI Taxonomy" id="2602767"/>
    <lineage>
        <taxon>Bacteria</taxon>
        <taxon>Pseudomonadati</taxon>
        <taxon>Bacteroidota</taxon>
        <taxon>Saprospiria</taxon>
        <taxon>Saprospirales</taxon>
        <taxon>Lewinellaceae</taxon>
        <taxon>Neolewinella</taxon>
    </lineage>
</organism>
<sequence length="176" mass="20072">MAPVNWWLTFLIALLPLVVGFFWYGPLLFHNTWKHEAGITDEMLEGGNMLKIFGLTYFYSFLVTLFLHVIVMHQFGLSGMFGMLPEWNDAGSVLWQDLNALDTKYGMYTRHLHFGHGALHGGAFGLVFVGGIICINSLFERKSWKYMALHTGYWVICLALMGGLLCQFMKLPLPMQ</sequence>
<dbReference type="RefSeq" id="WP_147930428.1">
    <property type="nucleotide sequence ID" value="NZ_VOXD01000011.1"/>
</dbReference>
<reference evidence="2 3" key="1">
    <citation type="submission" date="2019-08" db="EMBL/GenBank/DDBJ databases">
        <title>Lewinella sp. strain SSH13 Genome sequencing and assembly.</title>
        <authorList>
            <person name="Kim I."/>
        </authorList>
    </citation>
    <scope>NUCLEOTIDE SEQUENCE [LARGE SCALE GENOMIC DNA]</scope>
    <source>
        <strain evidence="2 3">SSH13</strain>
    </source>
</reference>
<evidence type="ECO:0000313" key="3">
    <source>
        <dbReference type="Proteomes" id="UP000321907"/>
    </source>
</evidence>
<proteinExistence type="predicted"/>
<feature type="transmembrane region" description="Helical" evidence="1">
    <location>
        <begin position="151"/>
        <end position="170"/>
    </location>
</feature>
<gene>
    <name evidence="2" type="ORF">FUA23_09115</name>
</gene>
<keyword evidence="1" id="KW-0812">Transmembrane</keyword>
<dbReference type="Pfam" id="PF08570">
    <property type="entry name" value="DUF1761"/>
    <property type="match status" value="1"/>
</dbReference>
<evidence type="ECO:0000313" key="2">
    <source>
        <dbReference type="EMBL" id="TXF89835.1"/>
    </source>
</evidence>
<dbReference type="EMBL" id="VOXD01000011">
    <property type="protein sequence ID" value="TXF89835.1"/>
    <property type="molecule type" value="Genomic_DNA"/>
</dbReference>
<evidence type="ECO:0000256" key="1">
    <source>
        <dbReference type="SAM" id="Phobius"/>
    </source>
</evidence>
<feature type="transmembrane region" description="Helical" evidence="1">
    <location>
        <begin position="117"/>
        <end position="139"/>
    </location>
</feature>
<comment type="caution">
    <text evidence="2">The sequence shown here is derived from an EMBL/GenBank/DDBJ whole genome shotgun (WGS) entry which is preliminary data.</text>
</comment>
<feature type="transmembrane region" description="Helical" evidence="1">
    <location>
        <begin position="50"/>
        <end position="71"/>
    </location>
</feature>
<keyword evidence="1" id="KW-0472">Membrane</keyword>
<feature type="transmembrane region" description="Helical" evidence="1">
    <location>
        <begin position="6"/>
        <end position="29"/>
    </location>
</feature>
<dbReference type="OrthoDB" id="333057at2"/>
<accession>A0A5C7FG09</accession>
<dbReference type="AlphaFoldDB" id="A0A5C7FG09"/>
<keyword evidence="1" id="KW-1133">Transmembrane helix</keyword>
<keyword evidence="3" id="KW-1185">Reference proteome</keyword>
<dbReference type="InterPro" id="IPR013879">
    <property type="entry name" value="DUF1761"/>
</dbReference>
<dbReference type="Proteomes" id="UP000321907">
    <property type="component" value="Unassembled WGS sequence"/>
</dbReference>
<name>A0A5C7FG09_9BACT</name>
<protein>
    <submittedName>
        <fullName evidence="2">DUF1761 domain-containing protein</fullName>
    </submittedName>
</protein>